<sequence length="255" mass="28591">MFEYGWMHPPELRARVRQQFLAGKTIAAIAREAGLPYPTVWHWCRDRPNPAPTGTATRCFRCQPALPGPEHPASYSYLLGLYLGDGYLGTSVRVPVLRIACANDWPGLIEACDTAMRAVLASSVQRVRQQGCVSVQSYGKHWPCLLPQHGPGKKHDRPIVLADWQREIVAANPGHFLRGLFHSDGCRIANSVRREGRCYVYPRYLFVNRSTDIIGLCQWALNLLGIPWRMNRPDSLSVARRSAVAALDRHVGPKT</sequence>
<name>A0A7W7WRR6_9ACTN</name>
<feature type="domain" description="DOD-type homing endonuclease" evidence="1">
    <location>
        <begin position="78"/>
        <end position="226"/>
    </location>
</feature>
<protein>
    <recommendedName>
        <fullName evidence="1">DOD-type homing endonuclease domain-containing protein</fullName>
    </recommendedName>
</protein>
<evidence type="ECO:0000313" key="2">
    <source>
        <dbReference type="EMBL" id="MBB4961385.1"/>
    </source>
</evidence>
<dbReference type="InterPro" id="IPR006142">
    <property type="entry name" value="INTEIN"/>
</dbReference>
<gene>
    <name evidence="2" type="ORF">FHR38_005118</name>
</gene>
<dbReference type="InterPro" id="IPR004042">
    <property type="entry name" value="Intein_endonuc_central"/>
</dbReference>
<dbReference type="InterPro" id="IPR027434">
    <property type="entry name" value="Homing_endonucl"/>
</dbReference>
<dbReference type="Gene3D" id="3.10.28.10">
    <property type="entry name" value="Homing endonucleases"/>
    <property type="match status" value="1"/>
</dbReference>
<reference evidence="2 3" key="1">
    <citation type="submission" date="2020-08" db="EMBL/GenBank/DDBJ databases">
        <title>Sequencing the genomes of 1000 actinobacteria strains.</title>
        <authorList>
            <person name="Klenk H.-P."/>
        </authorList>
    </citation>
    <scope>NUCLEOTIDE SEQUENCE [LARGE SCALE GENOMIC DNA]</scope>
    <source>
        <strain evidence="2 3">DSM 45886</strain>
    </source>
</reference>
<dbReference type="EMBL" id="JACHJW010000001">
    <property type="protein sequence ID" value="MBB4961385.1"/>
    <property type="molecule type" value="Genomic_DNA"/>
</dbReference>
<dbReference type="PRINTS" id="PR00379">
    <property type="entry name" value="INTEIN"/>
</dbReference>
<evidence type="ECO:0000259" key="1">
    <source>
        <dbReference type="PROSITE" id="PS50819"/>
    </source>
</evidence>
<dbReference type="GO" id="GO:0004519">
    <property type="term" value="F:endonuclease activity"/>
    <property type="evidence" value="ECO:0007669"/>
    <property type="project" value="InterPro"/>
</dbReference>
<dbReference type="Proteomes" id="UP000578819">
    <property type="component" value="Unassembled WGS sequence"/>
</dbReference>
<comment type="caution">
    <text evidence="2">The sequence shown here is derived from an EMBL/GenBank/DDBJ whole genome shotgun (WGS) entry which is preliminary data.</text>
</comment>
<dbReference type="SUPFAM" id="SSF55608">
    <property type="entry name" value="Homing endonucleases"/>
    <property type="match status" value="1"/>
</dbReference>
<dbReference type="PROSITE" id="PS50819">
    <property type="entry name" value="INTEIN_ENDONUCLEASE"/>
    <property type="match status" value="1"/>
</dbReference>
<dbReference type="GO" id="GO:0016539">
    <property type="term" value="P:intein-mediated protein splicing"/>
    <property type="evidence" value="ECO:0007669"/>
    <property type="project" value="InterPro"/>
</dbReference>
<accession>A0A7W7WRR6</accession>
<evidence type="ECO:0000313" key="3">
    <source>
        <dbReference type="Proteomes" id="UP000578819"/>
    </source>
</evidence>
<proteinExistence type="predicted"/>
<keyword evidence="3" id="KW-1185">Reference proteome</keyword>
<dbReference type="AlphaFoldDB" id="A0A7W7WRR6"/>
<organism evidence="2 3">
    <name type="scientific">Micromonospora polyrhachis</name>
    <dbReference type="NCBI Taxonomy" id="1282883"/>
    <lineage>
        <taxon>Bacteria</taxon>
        <taxon>Bacillati</taxon>
        <taxon>Actinomycetota</taxon>
        <taxon>Actinomycetes</taxon>
        <taxon>Micromonosporales</taxon>
        <taxon>Micromonosporaceae</taxon>
        <taxon>Micromonospora</taxon>
    </lineage>
</organism>